<proteinExistence type="inferred from homology"/>
<dbReference type="Gene3D" id="3.30.730.10">
    <property type="entry name" value="AP2/ERF domain"/>
    <property type="match status" value="1"/>
</dbReference>
<dbReference type="SMART" id="SM00380">
    <property type="entry name" value="AP2"/>
    <property type="match status" value="1"/>
</dbReference>
<evidence type="ECO:0000256" key="2">
    <source>
        <dbReference type="ARBA" id="ARBA00023015"/>
    </source>
</evidence>
<evidence type="ECO:0000313" key="11">
    <source>
        <dbReference type="Proteomes" id="UP001345219"/>
    </source>
</evidence>
<evidence type="ECO:0000256" key="5">
    <source>
        <dbReference type="ARBA" id="ARBA00023163"/>
    </source>
</evidence>
<name>A0AAN7JKQ4_9MYRT</name>
<keyword evidence="2" id="KW-0805">Transcription regulation</keyword>
<evidence type="ECO:0000256" key="1">
    <source>
        <dbReference type="ARBA" id="ARBA00004123"/>
    </source>
</evidence>
<feature type="compositionally biased region" description="Low complexity" evidence="8">
    <location>
        <begin position="34"/>
        <end position="47"/>
    </location>
</feature>
<keyword evidence="3" id="KW-0238">DNA-binding</keyword>
<dbReference type="GO" id="GO:0005634">
    <property type="term" value="C:nucleus"/>
    <property type="evidence" value="ECO:0007669"/>
    <property type="project" value="UniProtKB-SubCell"/>
</dbReference>
<dbReference type="InterPro" id="IPR001471">
    <property type="entry name" value="AP2/ERF_dom"/>
</dbReference>
<sequence length="255" mass="27415">MADQPVSEAAYESSPQAKIGPDSSPRKRCRDGGATVAENSETAATTTTDKHPSYRGVRMRSWGKWVSEIREPRKKSRIWLGTFATAEMAARAHDVGALAIKGPSAVLNFPDLAPSLPKPASSSPRDIQAAATMAASMSTNPPLPPTAAVESSSSSATTTSSSSSSSSSFSTSETVSPEQELGEIVQLPRLGTSFYDDELVLVDFFELDPWVEWYGPRDTAPPSYFIGDYDITMRSMQEEGSAVTAMLESSPLWQH</sequence>
<accession>A0AAN7JKQ4</accession>
<dbReference type="InterPro" id="IPR016177">
    <property type="entry name" value="DNA-bd_dom_sf"/>
</dbReference>
<dbReference type="Pfam" id="PF00847">
    <property type="entry name" value="AP2"/>
    <property type="match status" value="1"/>
</dbReference>
<keyword evidence="4" id="KW-0010">Activator</keyword>
<dbReference type="InterPro" id="IPR036955">
    <property type="entry name" value="AP2/ERF_dom_sf"/>
</dbReference>
<feature type="compositionally biased region" description="Low complexity" evidence="8">
    <location>
        <begin position="146"/>
        <end position="176"/>
    </location>
</feature>
<dbReference type="InterPro" id="IPR051032">
    <property type="entry name" value="AP2/ERF_TF_ERF_subfamily"/>
</dbReference>
<dbReference type="EMBL" id="JAXIOK010000020">
    <property type="protein sequence ID" value="KAK4746783.1"/>
    <property type="molecule type" value="Genomic_DNA"/>
</dbReference>
<dbReference type="PRINTS" id="PR00367">
    <property type="entry name" value="ETHRSPELEMNT"/>
</dbReference>
<evidence type="ECO:0000259" key="9">
    <source>
        <dbReference type="PROSITE" id="PS51032"/>
    </source>
</evidence>
<evidence type="ECO:0000256" key="7">
    <source>
        <dbReference type="ARBA" id="ARBA00024343"/>
    </source>
</evidence>
<comment type="subcellular location">
    <subcellularLocation>
        <location evidence="1">Nucleus</location>
    </subcellularLocation>
</comment>
<dbReference type="PROSITE" id="PS51032">
    <property type="entry name" value="AP2_ERF"/>
    <property type="match status" value="1"/>
</dbReference>
<evidence type="ECO:0000256" key="4">
    <source>
        <dbReference type="ARBA" id="ARBA00023159"/>
    </source>
</evidence>
<gene>
    <name evidence="10" type="ORF">SAY87_025820</name>
</gene>
<comment type="caution">
    <text evidence="10">The sequence shown here is derived from an EMBL/GenBank/DDBJ whole genome shotgun (WGS) entry which is preliminary data.</text>
</comment>
<dbReference type="CDD" id="cd00018">
    <property type="entry name" value="AP2"/>
    <property type="match status" value="1"/>
</dbReference>
<evidence type="ECO:0000313" key="10">
    <source>
        <dbReference type="EMBL" id="KAK4746783.1"/>
    </source>
</evidence>
<organism evidence="10 11">
    <name type="scientific">Trapa incisa</name>
    <dbReference type="NCBI Taxonomy" id="236973"/>
    <lineage>
        <taxon>Eukaryota</taxon>
        <taxon>Viridiplantae</taxon>
        <taxon>Streptophyta</taxon>
        <taxon>Embryophyta</taxon>
        <taxon>Tracheophyta</taxon>
        <taxon>Spermatophyta</taxon>
        <taxon>Magnoliopsida</taxon>
        <taxon>eudicotyledons</taxon>
        <taxon>Gunneridae</taxon>
        <taxon>Pentapetalae</taxon>
        <taxon>rosids</taxon>
        <taxon>malvids</taxon>
        <taxon>Myrtales</taxon>
        <taxon>Lythraceae</taxon>
        <taxon>Trapa</taxon>
    </lineage>
</organism>
<evidence type="ECO:0000256" key="6">
    <source>
        <dbReference type="ARBA" id="ARBA00023242"/>
    </source>
</evidence>
<feature type="compositionally biased region" description="Low complexity" evidence="8">
    <location>
        <begin position="116"/>
        <end position="139"/>
    </location>
</feature>
<comment type="similarity">
    <text evidence="7">Belongs to the AP2/ERF transcription factor family. ERF subfamily.</text>
</comment>
<keyword evidence="5" id="KW-0804">Transcription</keyword>
<dbReference type="PANTHER" id="PTHR31985:SF294">
    <property type="entry name" value="DEHYDRATION-RESPONSIVE ELEMENT-BINDING PROTEIN 3-LIKE"/>
    <property type="match status" value="1"/>
</dbReference>
<dbReference type="Proteomes" id="UP001345219">
    <property type="component" value="Chromosome 20"/>
</dbReference>
<dbReference type="FunFam" id="3.30.730.10:FF:000001">
    <property type="entry name" value="Ethylene-responsive transcription factor 2"/>
    <property type="match status" value="1"/>
</dbReference>
<protein>
    <recommendedName>
        <fullName evidence="9">AP2/ERF domain-containing protein</fullName>
    </recommendedName>
</protein>
<keyword evidence="11" id="KW-1185">Reference proteome</keyword>
<dbReference type="GO" id="GO:0003700">
    <property type="term" value="F:DNA-binding transcription factor activity"/>
    <property type="evidence" value="ECO:0007669"/>
    <property type="project" value="InterPro"/>
</dbReference>
<dbReference type="GO" id="GO:0003677">
    <property type="term" value="F:DNA binding"/>
    <property type="evidence" value="ECO:0007669"/>
    <property type="project" value="UniProtKB-KW"/>
</dbReference>
<keyword evidence="6" id="KW-0539">Nucleus</keyword>
<reference evidence="10 11" key="1">
    <citation type="journal article" date="2023" name="Hortic Res">
        <title>Pangenome of water caltrop reveals structural variations and asymmetric subgenome divergence after allopolyploidization.</title>
        <authorList>
            <person name="Zhang X."/>
            <person name="Chen Y."/>
            <person name="Wang L."/>
            <person name="Yuan Y."/>
            <person name="Fang M."/>
            <person name="Shi L."/>
            <person name="Lu R."/>
            <person name="Comes H.P."/>
            <person name="Ma Y."/>
            <person name="Chen Y."/>
            <person name="Huang G."/>
            <person name="Zhou Y."/>
            <person name="Zheng Z."/>
            <person name="Qiu Y."/>
        </authorList>
    </citation>
    <scope>NUCLEOTIDE SEQUENCE [LARGE SCALE GENOMIC DNA]</scope>
    <source>
        <tissue evidence="10">Roots</tissue>
    </source>
</reference>
<feature type="region of interest" description="Disordered" evidence="8">
    <location>
        <begin position="1"/>
        <end position="57"/>
    </location>
</feature>
<feature type="region of interest" description="Disordered" evidence="8">
    <location>
        <begin position="116"/>
        <end position="180"/>
    </location>
</feature>
<dbReference type="AlphaFoldDB" id="A0AAN7JKQ4"/>
<feature type="domain" description="AP2/ERF" evidence="9">
    <location>
        <begin position="53"/>
        <end position="110"/>
    </location>
</feature>
<evidence type="ECO:0000256" key="3">
    <source>
        <dbReference type="ARBA" id="ARBA00023125"/>
    </source>
</evidence>
<dbReference type="SUPFAM" id="SSF54171">
    <property type="entry name" value="DNA-binding domain"/>
    <property type="match status" value="1"/>
</dbReference>
<evidence type="ECO:0000256" key="8">
    <source>
        <dbReference type="SAM" id="MobiDB-lite"/>
    </source>
</evidence>
<dbReference type="PANTHER" id="PTHR31985">
    <property type="entry name" value="ETHYLENE-RESPONSIVE TRANSCRIPTION FACTOR ERF042-RELATED"/>
    <property type="match status" value="1"/>
</dbReference>